<evidence type="ECO:0000313" key="1">
    <source>
        <dbReference type="EMBL" id="RVW20621.1"/>
    </source>
</evidence>
<sequence length="374" mass="41189">MSVGTRITKSFFNCGKFKQTETGVIDTMLHERLQECNGDEVLKAEAGAKVQKFTEWALKCIGFHSRCQGNRDRDFTEAFDAACFPLTLSLAHLILVGHLGYQQQQSKDCWIAQRNSLDVDVDLALGFASHYCKIGCTMVCEKGLPRHGPLPCSYSCYFQQSSRDCCLSPPSCPQHVLAALSIEILKAAGERSGDSIARSDDEAVAPELRAFLRQNWSEAAFLDGLREGQEHYMNILRILKWGESPICLRDLPGPLLVAIAYLPLYRECVEASGCLLSQRLRGQLVEAVRRLGSGPLEEVKQGRELLAILKHHLPPFLLSVSSIDTAVASFCKFLDLEALAKLSLNHPLLVCGSMTSGLNLVGVVRSSLSTPMSE</sequence>
<evidence type="ECO:0000313" key="2">
    <source>
        <dbReference type="Proteomes" id="UP000288805"/>
    </source>
</evidence>
<dbReference type="PANTHER" id="PTHR36024:SF1">
    <property type="entry name" value="OS11G0246900 PROTEIN"/>
    <property type="match status" value="1"/>
</dbReference>
<dbReference type="PANTHER" id="PTHR36024">
    <property type="entry name" value="ANKYRIN REPEAT PROTEIN SKIP35"/>
    <property type="match status" value="1"/>
</dbReference>
<proteinExistence type="predicted"/>
<dbReference type="InterPro" id="IPR044956">
    <property type="entry name" value="SKIP35"/>
</dbReference>
<dbReference type="Proteomes" id="UP000288805">
    <property type="component" value="Unassembled WGS sequence"/>
</dbReference>
<dbReference type="EMBL" id="QGNW01002351">
    <property type="protein sequence ID" value="RVW20621.1"/>
    <property type="molecule type" value="Genomic_DNA"/>
</dbReference>
<protein>
    <submittedName>
        <fullName evidence="1">Ankyrin repeat protein SKIP35</fullName>
    </submittedName>
</protein>
<accession>A0A438CBJ9</accession>
<comment type="caution">
    <text evidence="1">The sequence shown here is derived from an EMBL/GenBank/DDBJ whole genome shotgun (WGS) entry which is preliminary data.</text>
</comment>
<name>A0A438CBJ9_VITVI</name>
<gene>
    <name evidence="1" type="primary">SKIP35_2</name>
    <name evidence="1" type="ORF">CK203_105200</name>
</gene>
<organism evidence="1 2">
    <name type="scientific">Vitis vinifera</name>
    <name type="common">Grape</name>
    <dbReference type="NCBI Taxonomy" id="29760"/>
    <lineage>
        <taxon>Eukaryota</taxon>
        <taxon>Viridiplantae</taxon>
        <taxon>Streptophyta</taxon>
        <taxon>Embryophyta</taxon>
        <taxon>Tracheophyta</taxon>
        <taxon>Spermatophyta</taxon>
        <taxon>Magnoliopsida</taxon>
        <taxon>eudicotyledons</taxon>
        <taxon>Gunneridae</taxon>
        <taxon>Pentapetalae</taxon>
        <taxon>rosids</taxon>
        <taxon>Vitales</taxon>
        <taxon>Vitaceae</taxon>
        <taxon>Viteae</taxon>
        <taxon>Vitis</taxon>
    </lineage>
</organism>
<dbReference type="AlphaFoldDB" id="A0A438CBJ9"/>
<reference evidence="1 2" key="1">
    <citation type="journal article" date="2018" name="PLoS Genet.">
        <title>Population sequencing reveals clonal diversity and ancestral inbreeding in the grapevine cultivar Chardonnay.</title>
        <authorList>
            <person name="Roach M.J."/>
            <person name="Johnson D.L."/>
            <person name="Bohlmann J."/>
            <person name="van Vuuren H.J."/>
            <person name="Jones S.J."/>
            <person name="Pretorius I.S."/>
            <person name="Schmidt S.A."/>
            <person name="Borneman A.R."/>
        </authorList>
    </citation>
    <scope>NUCLEOTIDE SEQUENCE [LARGE SCALE GENOMIC DNA]</scope>
    <source>
        <strain evidence="2">cv. Chardonnay</strain>
        <tissue evidence="1">Leaf</tissue>
    </source>
</reference>